<dbReference type="AlphaFoldDB" id="A0A0M2H9B3"/>
<sequence>MAYAERNTWAQLIASILGTAVYLVIVVPQLFQKPVDEIDWVWPMVWTILAAIVLSIVVSIGWGIAAGMRDPDEEHTADQRDRDIERFGDRVGQAFAVIGSLVALVLCMVEAPWFWIGNAIFLGFFLSATLGGFARLAAYREGIPQ</sequence>
<dbReference type="PATRIC" id="fig|92835.4.peg.979"/>
<proteinExistence type="predicted"/>
<dbReference type="OrthoDB" id="4559359at2"/>
<reference evidence="2 3" key="1">
    <citation type="submission" date="2015-02" db="EMBL/GenBank/DDBJ databases">
        <title>Draft genome sequences of ten Microbacterium spp. with emphasis on heavy metal contaminated environments.</title>
        <authorList>
            <person name="Corretto E."/>
        </authorList>
    </citation>
    <scope>NUCLEOTIDE SEQUENCE [LARGE SCALE GENOMIC DNA]</scope>
    <source>
        <strain evidence="2 3">DSM 12510</strain>
    </source>
</reference>
<keyword evidence="1" id="KW-0472">Membrane</keyword>
<dbReference type="EMBL" id="JYIZ01000039">
    <property type="protein sequence ID" value="KJL42996.1"/>
    <property type="molecule type" value="Genomic_DNA"/>
</dbReference>
<protein>
    <submittedName>
        <fullName evidence="2">Uncharacterized protein</fullName>
    </submittedName>
</protein>
<keyword evidence="1" id="KW-1133">Transmembrane helix</keyword>
<comment type="caution">
    <text evidence="2">The sequence shown here is derived from an EMBL/GenBank/DDBJ whole genome shotgun (WGS) entry which is preliminary data.</text>
</comment>
<feature type="transmembrane region" description="Helical" evidence="1">
    <location>
        <begin position="120"/>
        <end position="138"/>
    </location>
</feature>
<organism evidence="2 3">
    <name type="scientific">Microbacterium terrae</name>
    <dbReference type="NCBI Taxonomy" id="69369"/>
    <lineage>
        <taxon>Bacteria</taxon>
        <taxon>Bacillati</taxon>
        <taxon>Actinomycetota</taxon>
        <taxon>Actinomycetes</taxon>
        <taxon>Micrococcales</taxon>
        <taxon>Microbacteriaceae</taxon>
        <taxon>Microbacterium</taxon>
    </lineage>
</organism>
<feature type="transmembrane region" description="Helical" evidence="1">
    <location>
        <begin position="43"/>
        <end position="65"/>
    </location>
</feature>
<evidence type="ECO:0000256" key="1">
    <source>
        <dbReference type="SAM" id="Phobius"/>
    </source>
</evidence>
<dbReference type="RefSeq" id="WP_045274924.1">
    <property type="nucleotide sequence ID" value="NZ_BAAAUP010000003.1"/>
</dbReference>
<evidence type="ECO:0000313" key="3">
    <source>
        <dbReference type="Proteomes" id="UP000033956"/>
    </source>
</evidence>
<feature type="transmembrane region" description="Helical" evidence="1">
    <location>
        <begin position="94"/>
        <end position="114"/>
    </location>
</feature>
<dbReference type="STRING" id="92835.RS81_00960"/>
<keyword evidence="3" id="KW-1185">Reference proteome</keyword>
<accession>A0A0M2H9B3</accession>
<gene>
    <name evidence="2" type="ORF">RS81_00960</name>
</gene>
<evidence type="ECO:0000313" key="2">
    <source>
        <dbReference type="EMBL" id="KJL42996.1"/>
    </source>
</evidence>
<name>A0A0M2H9B3_9MICO</name>
<feature type="transmembrane region" description="Helical" evidence="1">
    <location>
        <begin position="12"/>
        <end position="31"/>
    </location>
</feature>
<dbReference type="Proteomes" id="UP000033956">
    <property type="component" value="Unassembled WGS sequence"/>
</dbReference>
<keyword evidence="1" id="KW-0812">Transmembrane</keyword>